<organism evidence="1 2">
    <name type="scientific">Ruegeria denitrificans</name>
    <dbReference type="NCBI Taxonomy" id="1715692"/>
    <lineage>
        <taxon>Bacteria</taxon>
        <taxon>Pseudomonadati</taxon>
        <taxon>Pseudomonadota</taxon>
        <taxon>Alphaproteobacteria</taxon>
        <taxon>Rhodobacterales</taxon>
        <taxon>Roseobacteraceae</taxon>
        <taxon>Ruegeria</taxon>
    </lineage>
</organism>
<protein>
    <submittedName>
        <fullName evidence="1">Uncharacterized protein</fullName>
    </submittedName>
</protein>
<keyword evidence="2" id="KW-1185">Reference proteome</keyword>
<name>A0A0P1IDD9_9RHOB</name>
<dbReference type="STRING" id="1715692.RUE5091_00138"/>
<gene>
    <name evidence="1" type="ORF">RUE5091_00138</name>
</gene>
<reference evidence="2" key="1">
    <citation type="submission" date="2015-09" db="EMBL/GenBank/DDBJ databases">
        <authorList>
            <person name="Rodrigo-Torres L."/>
            <person name="Arahal D.R."/>
        </authorList>
    </citation>
    <scope>NUCLEOTIDE SEQUENCE [LARGE SCALE GENOMIC DNA]</scope>
    <source>
        <strain evidence="2">CECT 5091</strain>
    </source>
</reference>
<evidence type="ECO:0000313" key="1">
    <source>
        <dbReference type="EMBL" id="CUJ83705.1"/>
    </source>
</evidence>
<dbReference type="AlphaFoldDB" id="A0A0P1IDD9"/>
<dbReference type="Proteomes" id="UP000051260">
    <property type="component" value="Unassembled WGS sequence"/>
</dbReference>
<accession>A0A0P1IDD9</accession>
<dbReference type="RefSeq" id="WP_058279954.1">
    <property type="nucleotide sequence ID" value="NZ_CYUD01000001.1"/>
</dbReference>
<sequence length="184" mass="20327">MIFLDTRWKPGPKARAIAWGEADAPESHVFPKNGEIQFPPLSQRLAYDRPLPDLWAALLTASDWTAFTALGPIGDGTGSSEPVREWQDTLDRLRSRDTDALRCAVDYHRDAGRLVIDTCAGLDIRATTLGAYLDATAYADLLAGREIGQCGTCGRHMVKLRSDAAFCSTRCRMQHLRDKKKGHA</sequence>
<proteinExistence type="predicted"/>
<dbReference type="EMBL" id="CYUD01000001">
    <property type="protein sequence ID" value="CUJ83705.1"/>
    <property type="molecule type" value="Genomic_DNA"/>
</dbReference>
<evidence type="ECO:0000313" key="2">
    <source>
        <dbReference type="Proteomes" id="UP000051260"/>
    </source>
</evidence>